<dbReference type="PANTHER" id="PTHR46118:SF4">
    <property type="entry name" value="PROTEIN ABHD11"/>
    <property type="match status" value="1"/>
</dbReference>
<name>A0A7J5TYW0_9BACT</name>
<dbReference type="Proteomes" id="UP000488299">
    <property type="component" value="Unassembled WGS sequence"/>
</dbReference>
<dbReference type="GO" id="GO:0052689">
    <property type="term" value="F:carboxylic ester hydrolase activity"/>
    <property type="evidence" value="ECO:0007669"/>
    <property type="project" value="TreeGrafter"/>
</dbReference>
<sequence length="266" mass="29999">MKLFFREVGDPAHPAIIILHGLFGSSDNWLTISKSIAAEGYHVYLIDQRNHGQSPRHEVFDYDSMAADLHEFIREHHIQQPVLVGHSMGGKTVMQYVMNYRNEGDAAVAPSYSKVVVVDIAPKFYPVHHGEILRGLGAINLATLNNRNIADETLKNYEPSATVRQFLLKNLYRTAEGRFDWRINLPVIEREIHSVGEELNNPRTVTEPTLFIRGSESGYIADNDLPGIQKLFPNSRVATISDAGHWVQAEKPAEFVQTLIEFIKGQ</sequence>
<dbReference type="SUPFAM" id="SSF53474">
    <property type="entry name" value="alpha/beta-Hydrolases"/>
    <property type="match status" value="1"/>
</dbReference>
<evidence type="ECO:0000313" key="3">
    <source>
        <dbReference type="EMBL" id="KAB7730304.1"/>
    </source>
</evidence>
<reference evidence="3 4" key="1">
    <citation type="submission" date="2019-10" db="EMBL/GenBank/DDBJ databases">
        <title>Rudanella paleaurantiibacter sp. nov., isolated from sludge.</title>
        <authorList>
            <person name="Xu S.Q."/>
        </authorList>
    </citation>
    <scope>NUCLEOTIDE SEQUENCE [LARGE SCALE GENOMIC DNA]</scope>
    <source>
        <strain evidence="3 4">HX-22-17</strain>
    </source>
</reference>
<evidence type="ECO:0000256" key="1">
    <source>
        <dbReference type="ARBA" id="ARBA00022801"/>
    </source>
</evidence>
<evidence type="ECO:0000259" key="2">
    <source>
        <dbReference type="Pfam" id="PF00561"/>
    </source>
</evidence>
<dbReference type="InterPro" id="IPR029058">
    <property type="entry name" value="AB_hydrolase_fold"/>
</dbReference>
<dbReference type="RefSeq" id="WP_152124899.1">
    <property type="nucleotide sequence ID" value="NZ_WELI01000005.1"/>
</dbReference>
<keyword evidence="4" id="KW-1185">Reference proteome</keyword>
<dbReference type="AlphaFoldDB" id="A0A7J5TYW0"/>
<dbReference type="Pfam" id="PF00561">
    <property type="entry name" value="Abhydrolase_1"/>
    <property type="match status" value="1"/>
</dbReference>
<dbReference type="InterPro" id="IPR000073">
    <property type="entry name" value="AB_hydrolase_1"/>
</dbReference>
<accession>A0A7J5TYW0</accession>
<comment type="caution">
    <text evidence="3">The sequence shown here is derived from an EMBL/GenBank/DDBJ whole genome shotgun (WGS) entry which is preliminary data.</text>
</comment>
<organism evidence="3 4">
    <name type="scientific">Rudanella paleaurantiibacter</name>
    <dbReference type="NCBI Taxonomy" id="2614655"/>
    <lineage>
        <taxon>Bacteria</taxon>
        <taxon>Pseudomonadati</taxon>
        <taxon>Bacteroidota</taxon>
        <taxon>Cytophagia</taxon>
        <taxon>Cytophagales</taxon>
        <taxon>Cytophagaceae</taxon>
        <taxon>Rudanella</taxon>
    </lineage>
</organism>
<protein>
    <submittedName>
        <fullName evidence="3">Alpha/beta fold hydrolase</fullName>
    </submittedName>
</protein>
<evidence type="ECO:0000313" key="4">
    <source>
        <dbReference type="Proteomes" id="UP000488299"/>
    </source>
</evidence>
<proteinExistence type="predicted"/>
<keyword evidence="1 3" id="KW-0378">Hydrolase</keyword>
<dbReference type="PANTHER" id="PTHR46118">
    <property type="entry name" value="PROTEIN ABHD11"/>
    <property type="match status" value="1"/>
</dbReference>
<feature type="domain" description="AB hydrolase-1" evidence="2">
    <location>
        <begin position="14"/>
        <end position="252"/>
    </location>
</feature>
<dbReference type="Gene3D" id="3.40.50.1820">
    <property type="entry name" value="alpha/beta hydrolase"/>
    <property type="match status" value="1"/>
</dbReference>
<dbReference type="EMBL" id="WELI01000005">
    <property type="protein sequence ID" value="KAB7730304.1"/>
    <property type="molecule type" value="Genomic_DNA"/>
</dbReference>
<gene>
    <name evidence="3" type="ORF">F5984_14160</name>
</gene>